<dbReference type="Proteomes" id="UP000041254">
    <property type="component" value="Unassembled WGS sequence"/>
</dbReference>
<dbReference type="InParanoid" id="A0A0G4EIX1"/>
<dbReference type="EMBL" id="CDMY01000241">
    <property type="protein sequence ID" value="CEL95944.1"/>
    <property type="molecule type" value="Genomic_DNA"/>
</dbReference>
<dbReference type="PhylomeDB" id="A0A0G4EIX1"/>
<name>A0A0G4EIX1_VITBC</name>
<gene>
    <name evidence="1" type="ORF">Vbra_1682</name>
</gene>
<reference evidence="1 2" key="1">
    <citation type="submission" date="2014-11" db="EMBL/GenBank/DDBJ databases">
        <authorList>
            <person name="Zhu J."/>
            <person name="Qi W."/>
            <person name="Song R."/>
        </authorList>
    </citation>
    <scope>NUCLEOTIDE SEQUENCE [LARGE SCALE GENOMIC DNA]</scope>
</reference>
<protein>
    <submittedName>
        <fullName evidence="1">Uncharacterized protein</fullName>
    </submittedName>
</protein>
<dbReference type="AlphaFoldDB" id="A0A0G4EIX1"/>
<proteinExistence type="predicted"/>
<organism evidence="1 2">
    <name type="scientific">Vitrella brassicaformis (strain CCMP3155)</name>
    <dbReference type="NCBI Taxonomy" id="1169540"/>
    <lineage>
        <taxon>Eukaryota</taxon>
        <taxon>Sar</taxon>
        <taxon>Alveolata</taxon>
        <taxon>Colpodellida</taxon>
        <taxon>Vitrellaceae</taxon>
        <taxon>Vitrella</taxon>
    </lineage>
</organism>
<keyword evidence="2" id="KW-1185">Reference proteome</keyword>
<evidence type="ECO:0000313" key="1">
    <source>
        <dbReference type="EMBL" id="CEL95944.1"/>
    </source>
</evidence>
<evidence type="ECO:0000313" key="2">
    <source>
        <dbReference type="Proteomes" id="UP000041254"/>
    </source>
</evidence>
<sequence length="428" mass="47275">MPWRYAAVRTGGRVWHTPHLRVLTFGWIYRDGDLHLDLHRLEGTSRWVETCGRLEKLDEDTTSVSDKQGLLSKAPSLPSLQSIGHIDLRGASSGTVAALRETLVSRGCRKHLRDLHFWAPYIDRADSLTKEVLLEVGSLVEAVMQPQALEQLTVTKPCGECHMDLALIGWMVDKSRQVQDIVRKLAAIADVVWYNGGQLTSTNGVADPNIFPRVRTFACDPSQIDARAPLSQDTLDCLAQAVAKQMPKCRHFRFRALDDAPFSVAVSFLEALQGQLGGGEGGGEGETVFESVTITTSVSRIVEHSRHLLQEWATHDLPTIKEVTVHVIGYLPPGVAVDDFFGRLLGMLVAIIRSPAVPKAAVMWPQVVIQTPGLRPVAVSPSRSLRDELESQFRGGSVVVTSLLSDAPYTKRRRHIRQHIGLSIETRT</sequence>
<dbReference type="VEuPathDB" id="CryptoDB:Vbra_1682"/>
<accession>A0A0G4EIX1</accession>